<dbReference type="CDD" id="cd00553">
    <property type="entry name" value="NAD_synthase"/>
    <property type="match status" value="1"/>
</dbReference>
<dbReference type="AlphaFoldDB" id="A0A7C6EBB1"/>
<comment type="pathway">
    <text evidence="1">Cofactor biosynthesis; NAD(+) biosynthesis.</text>
</comment>
<evidence type="ECO:0000256" key="2">
    <source>
        <dbReference type="ARBA" id="ARBA00022598"/>
    </source>
</evidence>
<comment type="caution">
    <text evidence="9">The sequence shown here is derived from an EMBL/GenBank/DDBJ whole genome shotgun (WGS) entry which is preliminary data.</text>
</comment>
<evidence type="ECO:0000256" key="3">
    <source>
        <dbReference type="ARBA" id="ARBA00022741"/>
    </source>
</evidence>
<comment type="catalytic activity">
    <reaction evidence="7">
        <text>deamido-NAD(+) + NH4(+) + ATP = AMP + diphosphate + NAD(+) + H(+)</text>
        <dbReference type="Rhea" id="RHEA:21188"/>
        <dbReference type="ChEBI" id="CHEBI:15378"/>
        <dbReference type="ChEBI" id="CHEBI:28938"/>
        <dbReference type="ChEBI" id="CHEBI:30616"/>
        <dbReference type="ChEBI" id="CHEBI:33019"/>
        <dbReference type="ChEBI" id="CHEBI:57540"/>
        <dbReference type="ChEBI" id="CHEBI:58437"/>
        <dbReference type="ChEBI" id="CHEBI:456215"/>
        <dbReference type="EC" id="6.3.1.5"/>
    </reaction>
</comment>
<name>A0A7C6EBB1_DESAE</name>
<evidence type="ECO:0000256" key="5">
    <source>
        <dbReference type="ARBA" id="ARBA00023027"/>
    </source>
</evidence>
<proteinExistence type="inferred from homology"/>
<dbReference type="PANTHER" id="PTHR23090">
    <property type="entry name" value="NH 3 /GLUTAMINE-DEPENDENT NAD + SYNTHETASE"/>
    <property type="match status" value="1"/>
</dbReference>
<dbReference type="GO" id="GO:0003952">
    <property type="term" value="F:NAD+ synthase (glutamine-hydrolyzing) activity"/>
    <property type="evidence" value="ECO:0007669"/>
    <property type="project" value="InterPro"/>
</dbReference>
<feature type="domain" description="NAD/GMP synthase" evidence="8">
    <location>
        <begin position="4"/>
        <end position="167"/>
    </location>
</feature>
<dbReference type="GO" id="GO:0005737">
    <property type="term" value="C:cytoplasm"/>
    <property type="evidence" value="ECO:0007669"/>
    <property type="project" value="InterPro"/>
</dbReference>
<gene>
    <name evidence="9" type="primary">nadE</name>
    <name evidence="9" type="ORF">ENM99_05335</name>
</gene>
<comment type="similarity">
    <text evidence="6">Belongs to the NAD synthetase family.</text>
</comment>
<keyword evidence="4 6" id="KW-0067">ATP-binding</keyword>
<reference evidence="9" key="1">
    <citation type="journal article" date="2020" name="mSystems">
        <title>Genome- and Community-Level Interaction Insights into Carbon Utilization and Element Cycling Functions of Hydrothermarchaeota in Hydrothermal Sediment.</title>
        <authorList>
            <person name="Zhou Z."/>
            <person name="Liu Y."/>
            <person name="Xu W."/>
            <person name="Pan J."/>
            <person name="Luo Z.H."/>
            <person name="Li M."/>
        </authorList>
    </citation>
    <scope>NUCLEOTIDE SEQUENCE [LARGE SCALE GENOMIC DNA]</scope>
    <source>
        <strain evidence="9">SpSt-1135</strain>
    </source>
</reference>
<evidence type="ECO:0000259" key="8">
    <source>
        <dbReference type="Pfam" id="PF02540"/>
    </source>
</evidence>
<dbReference type="UniPathway" id="UPA00253">
    <property type="reaction ID" value="UER00333"/>
</dbReference>
<keyword evidence="3 6" id="KW-0547">Nucleotide-binding</keyword>
<dbReference type="PANTHER" id="PTHR23090:SF9">
    <property type="entry name" value="GLUTAMINE-DEPENDENT NAD(+) SYNTHETASE"/>
    <property type="match status" value="1"/>
</dbReference>
<accession>A0A7C6EBB1</accession>
<sequence>GIHYKMLDITKMADSYIEESFDKVRVGNILARIRMTVLFDQSYDLNALVVGTSNKTELLLGYGTWYGDMASSLNPIGDLYKTQVRILSKYIGVPENIINKKPTADLWVGQSDEEELGFSYDEADLILYHLFDKRFSIEEVVSLGFSEKIVNGIFERVRKSQFKRLPPIIAKISRRSVNWDFRFLRDWGQI</sequence>
<dbReference type="Gene3D" id="3.40.50.620">
    <property type="entry name" value="HUPs"/>
    <property type="match status" value="1"/>
</dbReference>
<dbReference type="NCBIfam" id="TIGR00552">
    <property type="entry name" value="nadE"/>
    <property type="match status" value="1"/>
</dbReference>
<dbReference type="InterPro" id="IPR003694">
    <property type="entry name" value="NAD_synthase"/>
</dbReference>
<evidence type="ECO:0000313" key="9">
    <source>
        <dbReference type="EMBL" id="HHS49253.1"/>
    </source>
</evidence>
<evidence type="ECO:0000256" key="4">
    <source>
        <dbReference type="ARBA" id="ARBA00022840"/>
    </source>
</evidence>
<evidence type="ECO:0000256" key="6">
    <source>
        <dbReference type="RuleBase" id="RU003811"/>
    </source>
</evidence>
<protein>
    <recommendedName>
        <fullName evidence="7">NH(3)-dependent NAD(+) synthetase</fullName>
        <ecNumber evidence="7">6.3.1.5</ecNumber>
    </recommendedName>
</protein>
<dbReference type="GO" id="GO:0005524">
    <property type="term" value="F:ATP binding"/>
    <property type="evidence" value="ECO:0007669"/>
    <property type="project" value="UniProtKB-KW"/>
</dbReference>
<dbReference type="GO" id="GO:0008795">
    <property type="term" value="F:NAD+ synthase activity"/>
    <property type="evidence" value="ECO:0007669"/>
    <property type="project" value="UniProtKB-EC"/>
</dbReference>
<dbReference type="GO" id="GO:0004359">
    <property type="term" value="F:glutaminase activity"/>
    <property type="evidence" value="ECO:0007669"/>
    <property type="project" value="InterPro"/>
</dbReference>
<evidence type="ECO:0000256" key="1">
    <source>
        <dbReference type="ARBA" id="ARBA00004790"/>
    </source>
</evidence>
<dbReference type="InterPro" id="IPR014729">
    <property type="entry name" value="Rossmann-like_a/b/a_fold"/>
</dbReference>
<feature type="non-terminal residue" evidence="9">
    <location>
        <position position="1"/>
    </location>
</feature>
<dbReference type="InterPro" id="IPR022310">
    <property type="entry name" value="NAD/GMP_synthase"/>
</dbReference>
<keyword evidence="2 6" id="KW-0436">Ligase</keyword>
<dbReference type="SUPFAM" id="SSF52402">
    <property type="entry name" value="Adenine nucleotide alpha hydrolases-like"/>
    <property type="match status" value="1"/>
</dbReference>
<organism evidence="9">
    <name type="scientific">Desulfurella acetivorans</name>
    <dbReference type="NCBI Taxonomy" id="33002"/>
    <lineage>
        <taxon>Bacteria</taxon>
        <taxon>Pseudomonadati</taxon>
        <taxon>Campylobacterota</taxon>
        <taxon>Desulfurellia</taxon>
        <taxon>Desulfurellales</taxon>
        <taxon>Desulfurellaceae</taxon>
        <taxon>Desulfurella</taxon>
    </lineage>
</organism>
<dbReference type="Proteomes" id="UP000886400">
    <property type="component" value="Unassembled WGS sequence"/>
</dbReference>
<dbReference type="EMBL" id="DRZX01000256">
    <property type="protein sequence ID" value="HHS49253.1"/>
    <property type="molecule type" value="Genomic_DNA"/>
</dbReference>
<dbReference type="EC" id="6.3.1.5" evidence="7"/>
<evidence type="ECO:0000256" key="7">
    <source>
        <dbReference type="RuleBase" id="RU003812"/>
    </source>
</evidence>
<dbReference type="Pfam" id="PF02540">
    <property type="entry name" value="NAD_synthase"/>
    <property type="match status" value="1"/>
</dbReference>
<dbReference type="GO" id="GO:0009435">
    <property type="term" value="P:NAD+ biosynthetic process"/>
    <property type="evidence" value="ECO:0007669"/>
    <property type="project" value="UniProtKB-UniPathway"/>
</dbReference>
<keyword evidence="5 6" id="KW-0520">NAD</keyword>